<sequence length="719" mass="78603">MDESPENLEDEAEAEVEEERPLSVLWERCIQQSIFVDISDNDSLHLSDLQPGSFTICLNQDSPASETSLNNSENSELESSTEVDEGATETSVTPSGESVSGSSDIRHSDMHVSLPAGQTPISFKDKRMWRYDEDPVNTSDEDQEDLPYDGDLASQCVLSCTQERETSEKEDKTVYGSKNTGQKTATDLNSLCALNLQETGMVVSKLPNPEAAVPPKVDDATNGSGGKEQSADQSVPGEAAATSNPPQHVRGTMISDLLLRHLAREELLNTTELIDAETLPEVSLMESLDDTVVSLVSQRLSRHEPIDCGDSAADKRNNSQCEEEVDEDGESGDDRTVLSERGGEVSASGQRGTGMERHSSQEDEHCSEQSQSSSSPQPAKAEDSLQRGSLVRTRSFNDLKYGQGQVHYRLPDFSKVAPKVKIPKANGGARSMCPSPGILRAQSSPGMLAKSSASHVATMAVISRVLEDIIPPNDRSFMFREEEWCQGSSPQLQVEYDKLVAIKAEADNLVDRMVLADNVFKGMMDAQDQLERNYMAKKEEHRALEMQNYMGIAKNTGEFDPDRQVEGEIFRIGMLLEDVKEQIDANVCQSFSPMPSTSTPAPPPHHPQPPLHEDLLPSFSMSTDGQMEESEASGGRTPTGYTLDLTGYHSITWFLPACAASLRYSDASLERRENTHAAEEDDEEEERSCAPAEDEDDGGVVRAPSVSSVAKDRLGDTGR</sequence>
<feature type="compositionally biased region" description="Polar residues" evidence="1">
    <location>
        <begin position="88"/>
        <end position="103"/>
    </location>
</feature>
<dbReference type="PANTHER" id="PTHR21510">
    <property type="entry name" value="AKNA DOMAIN-CONTAINING PROTEIN"/>
    <property type="match status" value="1"/>
</dbReference>
<feature type="compositionally biased region" description="Acidic residues" evidence="1">
    <location>
        <begin position="321"/>
        <end position="331"/>
    </location>
</feature>
<gene>
    <name evidence="2" type="ORF">ACEWY4_006282</name>
</gene>
<evidence type="ECO:0000256" key="1">
    <source>
        <dbReference type="SAM" id="MobiDB-lite"/>
    </source>
</evidence>
<name>A0ABD1KD00_9TELE</name>
<feature type="region of interest" description="Disordered" evidence="1">
    <location>
        <begin position="305"/>
        <end position="388"/>
    </location>
</feature>
<dbReference type="EMBL" id="JBHFQA010000006">
    <property type="protein sequence ID" value="KAL2097075.1"/>
    <property type="molecule type" value="Genomic_DNA"/>
</dbReference>
<feature type="region of interest" description="Disordered" evidence="1">
    <location>
        <begin position="1"/>
        <end position="20"/>
    </location>
</feature>
<dbReference type="PANTHER" id="PTHR21510:SF16">
    <property type="entry name" value="PROTEIN AKNAD1"/>
    <property type="match status" value="1"/>
</dbReference>
<evidence type="ECO:0000313" key="2">
    <source>
        <dbReference type="EMBL" id="KAL2097075.1"/>
    </source>
</evidence>
<feature type="region of interest" description="Disordered" evidence="1">
    <location>
        <begin position="673"/>
        <end position="719"/>
    </location>
</feature>
<feature type="compositionally biased region" description="Basic and acidic residues" evidence="1">
    <location>
        <begin position="710"/>
        <end position="719"/>
    </location>
</feature>
<feature type="compositionally biased region" description="Basic and acidic residues" evidence="1">
    <location>
        <begin position="305"/>
        <end position="317"/>
    </location>
</feature>
<feature type="region of interest" description="Disordered" evidence="1">
    <location>
        <begin position="57"/>
        <end position="119"/>
    </location>
</feature>
<dbReference type="Proteomes" id="UP001591681">
    <property type="component" value="Unassembled WGS sequence"/>
</dbReference>
<keyword evidence="3" id="KW-1185">Reference proteome</keyword>
<accession>A0ABD1KD00</accession>
<feature type="compositionally biased region" description="Basic and acidic residues" evidence="1">
    <location>
        <begin position="332"/>
        <end position="343"/>
    </location>
</feature>
<comment type="caution">
    <text evidence="2">The sequence shown here is derived from an EMBL/GenBank/DDBJ whole genome shotgun (WGS) entry which is preliminary data.</text>
</comment>
<feature type="region of interest" description="Disordered" evidence="1">
    <location>
        <begin position="589"/>
        <end position="638"/>
    </location>
</feature>
<feature type="compositionally biased region" description="Acidic residues" evidence="1">
    <location>
        <begin position="1"/>
        <end position="18"/>
    </location>
</feature>
<feature type="region of interest" description="Disordered" evidence="1">
    <location>
        <begin position="207"/>
        <end position="249"/>
    </location>
</feature>
<feature type="compositionally biased region" description="Basic and acidic residues" evidence="1">
    <location>
        <begin position="354"/>
        <end position="367"/>
    </location>
</feature>
<feature type="compositionally biased region" description="Pro residues" evidence="1">
    <location>
        <begin position="600"/>
        <end position="610"/>
    </location>
</feature>
<proteinExistence type="predicted"/>
<feature type="compositionally biased region" description="Low complexity" evidence="1">
    <location>
        <begin position="65"/>
        <end position="74"/>
    </location>
</feature>
<feature type="compositionally biased region" description="Acidic residues" evidence="1">
    <location>
        <begin position="679"/>
        <end position="698"/>
    </location>
</feature>
<feature type="compositionally biased region" description="Acidic residues" evidence="1">
    <location>
        <begin position="75"/>
        <end position="87"/>
    </location>
</feature>
<evidence type="ECO:0000313" key="3">
    <source>
        <dbReference type="Proteomes" id="UP001591681"/>
    </source>
</evidence>
<reference evidence="2 3" key="1">
    <citation type="submission" date="2024-09" db="EMBL/GenBank/DDBJ databases">
        <title>A chromosome-level genome assembly of Gray's grenadier anchovy, Coilia grayii.</title>
        <authorList>
            <person name="Fu Z."/>
        </authorList>
    </citation>
    <scope>NUCLEOTIDE SEQUENCE [LARGE SCALE GENOMIC DNA]</scope>
    <source>
        <strain evidence="2">G4</strain>
        <tissue evidence="2">Muscle</tissue>
    </source>
</reference>
<dbReference type="InterPro" id="IPR052655">
    <property type="entry name" value="AKNA_Centrosome-Trans_reg"/>
</dbReference>
<organism evidence="2 3">
    <name type="scientific">Coilia grayii</name>
    <name type="common">Gray's grenadier anchovy</name>
    <dbReference type="NCBI Taxonomy" id="363190"/>
    <lineage>
        <taxon>Eukaryota</taxon>
        <taxon>Metazoa</taxon>
        <taxon>Chordata</taxon>
        <taxon>Craniata</taxon>
        <taxon>Vertebrata</taxon>
        <taxon>Euteleostomi</taxon>
        <taxon>Actinopterygii</taxon>
        <taxon>Neopterygii</taxon>
        <taxon>Teleostei</taxon>
        <taxon>Clupei</taxon>
        <taxon>Clupeiformes</taxon>
        <taxon>Clupeoidei</taxon>
        <taxon>Engraulidae</taxon>
        <taxon>Coilinae</taxon>
        <taxon>Coilia</taxon>
    </lineage>
</organism>
<protein>
    <submittedName>
        <fullName evidence="2">Uncharacterized protein</fullName>
    </submittedName>
</protein>
<dbReference type="AlphaFoldDB" id="A0ABD1KD00"/>